<keyword evidence="1" id="KW-0812">Transmembrane</keyword>
<sequence>MTRRSLSMDRVRRTMCRQPSLLLWCAVCVLLIFLFVRLPDPSSSDRRRFEITFTHDLVDYRDTTQLTDYALLDSLLKKEQAPGFQHRIQFNRHERTPQWMAHGKDKAPLGLARQLLLNPETRGHSAKQLNDLASKARFEFSDDRTHTVPATALIYATKPGRLHDQIQAVLSQSILPEALWIVCTSDMRNKIESETVAFKNNKRLQIVVRDPIDWIQVALRAPSRYLWIMQAEWVPGKHYLERMMRLAHTDEYAQAVLGTRGMQLQGCQTVDPDVSRAVDLVTDTWFLRRSWLAVISHDASTHQHLDPDLLGYFLGRDMRIYASIPSIVLPSNEPLQPRTKDDELCHSIQEHLARSQETGMAWREGTHTPASDMPPVAFVMDDPAQIKDWIALACAFQKVGKTSVHLITTGASQQLSATQLFDQLRRSYPQCAADVDVHDLTTDLNRRSGLASDDTLALSNQIAHELTRLLSVVQPRVLIHVAREGPSLAAFKLAGSVTGTVTIGIPSRDLSHAVWVSDLPVESLEKWHDFQIKLVVLADRKPHDLARLIRSAARAHFFGDTVDISIVMDQTSDRVTQTFVNSLPWPHGKKDLRHRITKVNKMPFFVESWYPSGNDEYAILLDETTELSEMFYEWAKYTVLRYRYSPSTTPQSRSILGVSLYAPRLIDSYPDERRLFDPAPLLQTHGYAPQSPYLMQAGVTSGVGALYFPEHWREFHDYITARVADMNKKKMQNVTVPNSRSSQWVHSWRRYFDEFIYMRAYTMLYPNFEGHTSFATHHLDLKMPPHDSYAQAASLFRVPLMRADVMRDRLPGHRLPEYRQLPILDMWGNVERQDTLVERGHALQRQVSACNPLRLGEHMHDPSDMLCPFAKLIPVAVPSQAAPVPEFSTRVVAIYAASEQEPGVTPAADATITPL</sequence>
<dbReference type="Proteomes" id="UP000242180">
    <property type="component" value="Unassembled WGS sequence"/>
</dbReference>
<gene>
    <name evidence="2" type="ORF">BCR43DRAFT_236365</name>
</gene>
<comment type="caution">
    <text evidence="2">The sequence shown here is derived from an EMBL/GenBank/DDBJ whole genome shotgun (WGS) entry which is preliminary data.</text>
</comment>
<protein>
    <submittedName>
        <fullName evidence="2">Uncharacterized protein</fullName>
    </submittedName>
</protein>
<accession>A0A1X2HEF8</accession>
<dbReference type="STRING" id="13706.A0A1X2HEF8"/>
<evidence type="ECO:0000313" key="2">
    <source>
        <dbReference type="EMBL" id="ORY97333.1"/>
    </source>
</evidence>
<dbReference type="OMA" id="WMATLKP"/>
<evidence type="ECO:0000256" key="1">
    <source>
        <dbReference type="SAM" id="Phobius"/>
    </source>
</evidence>
<keyword evidence="3" id="KW-1185">Reference proteome</keyword>
<reference evidence="2 3" key="1">
    <citation type="submission" date="2016-07" db="EMBL/GenBank/DDBJ databases">
        <title>Pervasive Adenine N6-methylation of Active Genes in Fungi.</title>
        <authorList>
            <consortium name="DOE Joint Genome Institute"/>
            <person name="Mondo S.J."/>
            <person name="Dannebaum R.O."/>
            <person name="Kuo R.C."/>
            <person name="Labutti K."/>
            <person name="Haridas S."/>
            <person name="Kuo A."/>
            <person name="Salamov A."/>
            <person name="Ahrendt S.R."/>
            <person name="Lipzen A."/>
            <person name="Sullivan W."/>
            <person name="Andreopoulos W.B."/>
            <person name="Clum A."/>
            <person name="Lindquist E."/>
            <person name="Daum C."/>
            <person name="Ramamoorthy G.K."/>
            <person name="Gryganskyi A."/>
            <person name="Culley D."/>
            <person name="Magnuson J.K."/>
            <person name="James T.Y."/>
            <person name="O'Malley M.A."/>
            <person name="Stajich J.E."/>
            <person name="Spatafora J.W."/>
            <person name="Visel A."/>
            <person name="Grigoriev I.V."/>
        </authorList>
    </citation>
    <scope>NUCLEOTIDE SEQUENCE [LARGE SCALE GENOMIC DNA]</scope>
    <source>
        <strain evidence="2 3">NRRL 2496</strain>
    </source>
</reference>
<dbReference type="PANTHER" id="PTHR33604:SF3">
    <property type="entry name" value="OSJNBA0004B13.7 PROTEIN"/>
    <property type="match status" value="1"/>
</dbReference>
<dbReference type="PANTHER" id="PTHR33604">
    <property type="entry name" value="OSJNBA0004B13.7 PROTEIN"/>
    <property type="match status" value="1"/>
</dbReference>
<proteinExistence type="predicted"/>
<dbReference type="AlphaFoldDB" id="A0A1X2HEF8"/>
<keyword evidence="1" id="KW-0472">Membrane</keyword>
<dbReference type="InParanoid" id="A0A1X2HEF8"/>
<evidence type="ECO:0000313" key="3">
    <source>
        <dbReference type="Proteomes" id="UP000242180"/>
    </source>
</evidence>
<organism evidence="2 3">
    <name type="scientific">Syncephalastrum racemosum</name>
    <name type="common">Filamentous fungus</name>
    <dbReference type="NCBI Taxonomy" id="13706"/>
    <lineage>
        <taxon>Eukaryota</taxon>
        <taxon>Fungi</taxon>
        <taxon>Fungi incertae sedis</taxon>
        <taxon>Mucoromycota</taxon>
        <taxon>Mucoromycotina</taxon>
        <taxon>Mucoromycetes</taxon>
        <taxon>Mucorales</taxon>
        <taxon>Syncephalastraceae</taxon>
        <taxon>Syncephalastrum</taxon>
    </lineage>
</organism>
<keyword evidence="1" id="KW-1133">Transmembrane helix</keyword>
<feature type="transmembrane region" description="Helical" evidence="1">
    <location>
        <begin position="21"/>
        <end position="38"/>
    </location>
</feature>
<name>A0A1X2HEF8_SYNRA</name>
<dbReference type="EMBL" id="MCGN01000004">
    <property type="protein sequence ID" value="ORY97333.1"/>
    <property type="molecule type" value="Genomic_DNA"/>
</dbReference>
<dbReference type="OrthoDB" id="2020070at2759"/>